<evidence type="ECO:0000313" key="4">
    <source>
        <dbReference type="Proteomes" id="UP000094527"/>
    </source>
</evidence>
<keyword evidence="4" id="KW-1185">Reference proteome</keyword>
<dbReference type="PANTHER" id="PTHR45902:SF1">
    <property type="entry name" value="LATROPHILIN RECEPTOR-LIKE PROTEIN A"/>
    <property type="match status" value="1"/>
</dbReference>
<protein>
    <recommendedName>
        <fullName evidence="5">SMB domain-containing protein</fullName>
    </recommendedName>
</protein>
<keyword evidence="2" id="KW-0732">Signal</keyword>
<dbReference type="InterPro" id="IPR053231">
    <property type="entry name" value="GPCR_LN-TM7"/>
</dbReference>
<accession>A0A1D2MBY3</accession>
<dbReference type="Proteomes" id="UP000094527">
    <property type="component" value="Unassembled WGS sequence"/>
</dbReference>
<gene>
    <name evidence="3" type="ORF">Ocin01_16262</name>
</gene>
<evidence type="ECO:0000313" key="3">
    <source>
        <dbReference type="EMBL" id="ODM90421.1"/>
    </source>
</evidence>
<keyword evidence="1" id="KW-0812">Transmembrane</keyword>
<feature type="signal peptide" evidence="2">
    <location>
        <begin position="1"/>
        <end position="29"/>
    </location>
</feature>
<comment type="caution">
    <text evidence="3">The sequence shown here is derived from an EMBL/GenBank/DDBJ whole genome shotgun (WGS) entry which is preliminary data.</text>
</comment>
<dbReference type="OrthoDB" id="6422910at2759"/>
<feature type="chain" id="PRO_5008903771" description="SMB domain-containing protein" evidence="2">
    <location>
        <begin position="30"/>
        <end position="428"/>
    </location>
</feature>
<sequence length="428" mass="49342">MNLHYQIEVSSLILLVASTLLLQAANSFAKQPCSPRTDPIPPVSPNYTTTPIPFEEPEVEFLDLDNKSIVDWDNGFKDCGVPMEGCDKNQSDTMDYFKNPSFCRCDKECIKYGDCCVTVLKEIREIPKEPYWRCVPLPNSKKHAVRMISKCPLSFPNNLNKQLCEQPEDCRRNPLVNAPQQCPLLDVPVLHKQTLDLYRNIFCSRCHSIHNNKLYNIPEQILCSDDRYQHIANWTWENFTRRAIYHPKSLEWVDPKLVPTFSCSRSIKEFHPESIKRLVPHVRFCPASPNESCPLELGEEERLVLHNLCHTYMQVVVIPVGGEKPKFFKNPHCAKCNYPDINMTRTPMCNRMRDRFLSVHDVSSTNKASVELFGFAADGLDDECEEMDEKHTNANFPILITLLSLSVLLLFSFLIVLYLILPKRLYSK</sequence>
<dbReference type="PANTHER" id="PTHR45902">
    <property type="entry name" value="LATROPHILIN RECEPTOR-LIKE PROTEIN A"/>
    <property type="match status" value="1"/>
</dbReference>
<name>A0A1D2MBY3_ORCCI</name>
<dbReference type="AlphaFoldDB" id="A0A1D2MBY3"/>
<evidence type="ECO:0000256" key="2">
    <source>
        <dbReference type="SAM" id="SignalP"/>
    </source>
</evidence>
<dbReference type="EMBL" id="LJIJ01001979">
    <property type="protein sequence ID" value="ODM90421.1"/>
    <property type="molecule type" value="Genomic_DNA"/>
</dbReference>
<evidence type="ECO:0000256" key="1">
    <source>
        <dbReference type="SAM" id="Phobius"/>
    </source>
</evidence>
<organism evidence="3 4">
    <name type="scientific">Orchesella cincta</name>
    <name type="common">Springtail</name>
    <name type="synonym">Podura cincta</name>
    <dbReference type="NCBI Taxonomy" id="48709"/>
    <lineage>
        <taxon>Eukaryota</taxon>
        <taxon>Metazoa</taxon>
        <taxon>Ecdysozoa</taxon>
        <taxon>Arthropoda</taxon>
        <taxon>Hexapoda</taxon>
        <taxon>Collembola</taxon>
        <taxon>Entomobryomorpha</taxon>
        <taxon>Entomobryoidea</taxon>
        <taxon>Orchesellidae</taxon>
        <taxon>Orchesellinae</taxon>
        <taxon>Orchesella</taxon>
    </lineage>
</organism>
<keyword evidence="1" id="KW-0472">Membrane</keyword>
<reference evidence="3 4" key="1">
    <citation type="journal article" date="2016" name="Genome Biol. Evol.">
        <title>Gene Family Evolution Reflects Adaptation to Soil Environmental Stressors in the Genome of the Collembolan Orchesella cincta.</title>
        <authorList>
            <person name="Faddeeva-Vakhrusheva A."/>
            <person name="Derks M.F."/>
            <person name="Anvar S.Y."/>
            <person name="Agamennone V."/>
            <person name="Suring W."/>
            <person name="Smit S."/>
            <person name="van Straalen N.M."/>
            <person name="Roelofs D."/>
        </authorList>
    </citation>
    <scope>NUCLEOTIDE SEQUENCE [LARGE SCALE GENOMIC DNA]</scope>
    <source>
        <tissue evidence="3">Mixed pool</tissue>
    </source>
</reference>
<keyword evidence="1" id="KW-1133">Transmembrane helix</keyword>
<evidence type="ECO:0008006" key="5">
    <source>
        <dbReference type="Google" id="ProtNLM"/>
    </source>
</evidence>
<feature type="transmembrane region" description="Helical" evidence="1">
    <location>
        <begin position="396"/>
        <end position="421"/>
    </location>
</feature>
<proteinExistence type="predicted"/>